<dbReference type="EMBL" id="JACBFH010000004">
    <property type="protein sequence ID" value="NYY96851.1"/>
    <property type="molecule type" value="Genomic_DNA"/>
</dbReference>
<gene>
    <name evidence="4" type="ORF">G6321_00001275</name>
    <name evidence="3" type="ORF">G6321_54175</name>
</gene>
<reference evidence="4 5" key="1">
    <citation type="journal article" date="2017" name="Syst. Appl. Microbiol.">
        <title>Soybeans inoculated with root zone soils of Canadian native legumes harbour diverse and novel Bradyrhizobium spp. that possess agricultural potential.</title>
        <authorList>
            <person name="Bromfield E.S.P."/>
            <person name="Cloutier S."/>
            <person name="Tambong J.T."/>
            <person name="Tran Thi T.V."/>
        </authorList>
    </citation>
    <scope>NUCLEOTIDE SEQUENCE [LARGE SCALE GENOMIC DNA]</scope>
    <source>
        <strain evidence="4 5">323S2</strain>
    </source>
</reference>
<dbReference type="Proteomes" id="UP000564836">
    <property type="component" value="Plasmid pBb323S2a"/>
</dbReference>
<organism evidence="3">
    <name type="scientific">Bradyrhizobium barranii subsp. barranii</name>
    <dbReference type="NCBI Taxonomy" id="2823807"/>
    <lineage>
        <taxon>Bacteria</taxon>
        <taxon>Pseudomonadati</taxon>
        <taxon>Pseudomonadota</taxon>
        <taxon>Alphaproteobacteria</taxon>
        <taxon>Hyphomicrobiales</taxon>
        <taxon>Nitrobacteraceae</taxon>
        <taxon>Bradyrhizobium</taxon>
        <taxon>Bradyrhizobium barranii</taxon>
    </lineage>
</organism>
<evidence type="ECO:0000313" key="5">
    <source>
        <dbReference type="Proteomes" id="UP000564836"/>
    </source>
</evidence>
<reference evidence="3" key="2">
    <citation type="submission" date="2020-06" db="EMBL/GenBank/DDBJ databases">
        <title>Whole Genome Sequence of Bradyrhizobium sp. Strain 323S2.</title>
        <authorList>
            <person name="Bromfield E.S.P."/>
        </authorList>
    </citation>
    <scope>NUCLEOTIDE SEQUENCE [LARGE SCALE GENOMIC DNA]</scope>
    <source>
        <strain evidence="3">323S2</strain>
    </source>
</reference>
<evidence type="ECO:0000313" key="4">
    <source>
        <dbReference type="EMBL" id="UGX89743.1"/>
    </source>
</evidence>
<keyword evidence="1" id="KW-0067">ATP-binding</keyword>
<dbReference type="Pfam" id="PF15632">
    <property type="entry name" value="ATPgrasp_Ter"/>
    <property type="match status" value="1"/>
</dbReference>
<dbReference type="AlphaFoldDB" id="A0A7Z0QMS1"/>
<reference evidence="4 5" key="3">
    <citation type="journal article" date="2022" name="Int. J. Syst. Evol. Microbiol.">
        <title>Strains of Bradyrhizobium barranii sp. nov. associated with legumes native to Canada are symbionts of soybeans and belong to different subspecies (subsp. barranii subsp. nov. and subsp. apii subsp. nov.) and symbiovars (sv. glycinearum and sv. septentrionale).</title>
        <authorList>
            <person name="Bromfield E.S.P."/>
            <person name="Cloutier S."/>
            <person name="Wasai-Hara S."/>
            <person name="Minamisawa K."/>
        </authorList>
    </citation>
    <scope>NUCLEOTIDE SEQUENCE [LARGE SCALE GENOMIC DNA]</scope>
    <source>
        <strain evidence="4 5">323S2</strain>
        <plasmid evidence="5">pBb323S2a</plasmid>
    </source>
</reference>
<evidence type="ECO:0000256" key="1">
    <source>
        <dbReference type="PROSITE-ProRule" id="PRU00409"/>
    </source>
</evidence>
<dbReference type="SUPFAM" id="SSF56059">
    <property type="entry name" value="Glutathione synthetase ATP-binding domain-like"/>
    <property type="match status" value="1"/>
</dbReference>
<evidence type="ECO:0000313" key="3">
    <source>
        <dbReference type="EMBL" id="NYY96851.1"/>
    </source>
</evidence>
<keyword evidence="1" id="KW-0547">Nucleotide-binding</keyword>
<dbReference type="GO" id="GO:0005524">
    <property type="term" value="F:ATP binding"/>
    <property type="evidence" value="ECO:0007669"/>
    <property type="project" value="UniProtKB-UniRule"/>
</dbReference>
<dbReference type="GO" id="GO:0046872">
    <property type="term" value="F:metal ion binding"/>
    <property type="evidence" value="ECO:0007669"/>
    <property type="project" value="InterPro"/>
</dbReference>
<accession>A0A7Z0QMS1</accession>
<dbReference type="EMBL" id="CP088278">
    <property type="protein sequence ID" value="UGX89743.1"/>
    <property type="molecule type" value="Genomic_DNA"/>
</dbReference>
<sequence>MTGALVIGGDYRGLGVVRSLGRHGIPVWVAAERFSLARASRYATGRTVWPAALEEQLTCLIDLADRQGLRDWVLFPSGEETASLVAQHADKLAECYKLTTSPWELHRFAADKRLTYGRAEALGIRCADTHYPSTLEELEELELSYPVILKPARKPIASAFTDAKAWRADNRQQLLDLYRAACAQIDPDLIMVQELLPGGGEARLSFAALVSDGRPLASVAARRTRQFPADFGRASTFVETIEDLDVVAAAEMLLRDLRLFGPVEVEFQRDPRDGRLKLLDVNPRIWGWHSLGRAAGVDFPYLAWLLAMGKPVPEGRGKPGCRWVRLSTDVPTSVAEIAAGRLALRPYLRSLKPHVEGPIAAWDDPLPIAAELWLIASRLGGLALAGKGEVA</sequence>
<feature type="domain" description="ATP-grasp" evidence="2">
    <location>
        <begin position="116"/>
        <end position="308"/>
    </location>
</feature>
<keyword evidence="4" id="KW-0614">Plasmid</keyword>
<evidence type="ECO:0000259" key="2">
    <source>
        <dbReference type="PROSITE" id="PS50975"/>
    </source>
</evidence>
<dbReference type="InterPro" id="IPR011761">
    <property type="entry name" value="ATP-grasp"/>
</dbReference>
<proteinExistence type="predicted"/>
<dbReference type="RefSeq" id="WP_166354228.1">
    <property type="nucleotide sequence ID" value="NZ_CP049700.1"/>
</dbReference>
<name>A0A7Z0QMS1_9BRAD</name>
<dbReference type="Gene3D" id="3.30.470.20">
    <property type="entry name" value="ATP-grasp fold, B domain"/>
    <property type="match status" value="1"/>
</dbReference>
<dbReference type="PROSITE" id="PS50975">
    <property type="entry name" value="ATP_GRASP"/>
    <property type="match status" value="1"/>
</dbReference>
<protein>
    <submittedName>
        <fullName evidence="3">ATP-grasp domain-containing protein</fullName>
    </submittedName>
</protein>
<geneLocation type="plasmid" evidence="4 5">
    <name>pBb323S2a</name>
</geneLocation>